<keyword evidence="2" id="KW-0808">Transferase</keyword>
<evidence type="ECO:0000313" key="3">
    <source>
        <dbReference type="Proteomes" id="UP000253977"/>
    </source>
</evidence>
<dbReference type="Pfam" id="PF13409">
    <property type="entry name" value="GST_N_2"/>
    <property type="match status" value="1"/>
</dbReference>
<gene>
    <name evidence="2" type="ORF">DU478_15730</name>
</gene>
<dbReference type="InterPro" id="IPR036282">
    <property type="entry name" value="Glutathione-S-Trfase_C_sf"/>
</dbReference>
<name>A0A369TJD0_9RHOB</name>
<dbReference type="GO" id="GO:0016034">
    <property type="term" value="F:maleylacetoacetate isomerase activity"/>
    <property type="evidence" value="ECO:0007669"/>
    <property type="project" value="TreeGrafter"/>
</dbReference>
<evidence type="ECO:0000313" key="2">
    <source>
        <dbReference type="EMBL" id="RDD65350.1"/>
    </source>
</evidence>
<dbReference type="GO" id="GO:0006749">
    <property type="term" value="P:glutathione metabolic process"/>
    <property type="evidence" value="ECO:0007669"/>
    <property type="project" value="TreeGrafter"/>
</dbReference>
<dbReference type="PANTHER" id="PTHR42673:SF4">
    <property type="entry name" value="MALEYLACETOACETATE ISOMERASE"/>
    <property type="match status" value="1"/>
</dbReference>
<dbReference type="GO" id="GO:0004364">
    <property type="term" value="F:glutathione transferase activity"/>
    <property type="evidence" value="ECO:0007669"/>
    <property type="project" value="TreeGrafter"/>
</dbReference>
<dbReference type="AlphaFoldDB" id="A0A369TJD0"/>
<protein>
    <submittedName>
        <fullName evidence="2">Glutathione S-transferase</fullName>
    </submittedName>
</protein>
<dbReference type="Gene3D" id="3.40.30.10">
    <property type="entry name" value="Glutaredoxin"/>
    <property type="match status" value="1"/>
</dbReference>
<sequence>MTMLFLGDYAYSSWSLRAWLLFRRFGIDTDITLVNFSEAAVAEQMAAISPARTVPTYVVADGTVIWDSLAIAEELADRFPAAGIWPDAPAARATARALAAEMHSGFTALRGFCPMNLRLAYADCAPPPEVLADVARIEAIWTHARARFGAAGPWLCGRYSAADAFFAPVAARIAGYSLPVGPEAAAYVAAHLADPAFRRFRAMGLVRGQDLARYAQPYAGIPWPGPAPRPARAVASAPSENAACPYSGDPVTDFLECEGRVFGFCNPFCRDKTAADPEAWPDFMALLGAPPAGPR</sequence>
<dbReference type="PANTHER" id="PTHR42673">
    <property type="entry name" value="MALEYLACETOACETATE ISOMERASE"/>
    <property type="match status" value="1"/>
</dbReference>
<dbReference type="SUPFAM" id="SSF52833">
    <property type="entry name" value="Thioredoxin-like"/>
    <property type="match status" value="1"/>
</dbReference>
<proteinExistence type="predicted"/>
<dbReference type="SUPFAM" id="SSF47616">
    <property type="entry name" value="GST C-terminal domain-like"/>
    <property type="match status" value="1"/>
</dbReference>
<feature type="domain" description="GST N-terminal" evidence="1">
    <location>
        <begin position="2"/>
        <end position="83"/>
    </location>
</feature>
<dbReference type="Proteomes" id="UP000253977">
    <property type="component" value="Unassembled WGS sequence"/>
</dbReference>
<dbReference type="InterPro" id="IPR004045">
    <property type="entry name" value="Glutathione_S-Trfase_N"/>
</dbReference>
<dbReference type="CDD" id="cd03194">
    <property type="entry name" value="GST_C_3"/>
    <property type="match status" value="1"/>
</dbReference>
<dbReference type="OrthoDB" id="9799538at2"/>
<dbReference type="GO" id="GO:0006559">
    <property type="term" value="P:L-phenylalanine catabolic process"/>
    <property type="evidence" value="ECO:0007669"/>
    <property type="project" value="TreeGrafter"/>
</dbReference>
<keyword evidence="3" id="KW-1185">Reference proteome</keyword>
<accession>A0A369TJD0</accession>
<dbReference type="InterPro" id="IPR036249">
    <property type="entry name" value="Thioredoxin-like_sf"/>
</dbReference>
<dbReference type="PROSITE" id="PS50404">
    <property type="entry name" value="GST_NTER"/>
    <property type="match status" value="1"/>
</dbReference>
<dbReference type="Gene3D" id="1.20.1050.10">
    <property type="match status" value="1"/>
</dbReference>
<evidence type="ECO:0000259" key="1">
    <source>
        <dbReference type="PROSITE" id="PS50404"/>
    </source>
</evidence>
<comment type="caution">
    <text evidence="2">The sequence shown here is derived from an EMBL/GenBank/DDBJ whole genome shotgun (WGS) entry which is preliminary data.</text>
</comment>
<reference evidence="2 3" key="1">
    <citation type="submission" date="2018-07" db="EMBL/GenBank/DDBJ databases">
        <title>Thalassococcus profundi sp. nov., a marine bacterium isolated from deep seawater of Okinawa Trough.</title>
        <authorList>
            <person name="Yu M."/>
        </authorList>
    </citation>
    <scope>NUCLEOTIDE SEQUENCE [LARGE SCALE GENOMIC DNA]</scope>
    <source>
        <strain evidence="2 3">WRAS1</strain>
    </source>
</reference>
<organism evidence="2 3">
    <name type="scientific">Thalassococcus profundi</name>
    <dbReference type="NCBI Taxonomy" id="2282382"/>
    <lineage>
        <taxon>Bacteria</taxon>
        <taxon>Pseudomonadati</taxon>
        <taxon>Pseudomonadota</taxon>
        <taxon>Alphaproteobacteria</taxon>
        <taxon>Rhodobacterales</taxon>
        <taxon>Roseobacteraceae</taxon>
        <taxon>Thalassococcus</taxon>
    </lineage>
</organism>
<dbReference type="EMBL" id="QPMK01000013">
    <property type="protein sequence ID" value="RDD65350.1"/>
    <property type="molecule type" value="Genomic_DNA"/>
</dbReference>